<proteinExistence type="predicted"/>
<dbReference type="PANTHER" id="PTHR22916:SF3">
    <property type="entry name" value="UDP-GLCNAC:BETAGAL BETA-1,3-N-ACETYLGLUCOSAMINYLTRANSFERASE-LIKE PROTEIN 1"/>
    <property type="match status" value="1"/>
</dbReference>
<dbReference type="Pfam" id="PF00535">
    <property type="entry name" value="Glycos_transf_2"/>
    <property type="match status" value="1"/>
</dbReference>
<protein>
    <submittedName>
        <fullName evidence="3">Glycosyl transferase 2 family protein</fullName>
    </submittedName>
</protein>
<dbReference type="SUPFAM" id="SSF53448">
    <property type="entry name" value="Nucleotide-diphospho-sugar transferases"/>
    <property type="match status" value="1"/>
</dbReference>
<reference evidence="3 4" key="1">
    <citation type="submission" date="2014-11" db="EMBL/GenBank/DDBJ databases">
        <title>A Rickettsiales Symbiont of Amoebae With Ancient Features.</title>
        <authorList>
            <person name="Schulz F."/>
            <person name="Martijn J."/>
            <person name="Wascher F."/>
            <person name="Kostanjsek R."/>
            <person name="Ettema T.J."/>
            <person name="Horn M."/>
        </authorList>
    </citation>
    <scope>NUCLEOTIDE SEQUENCE [LARGE SCALE GENOMIC DNA]</scope>
    <source>
        <strain evidence="3 4">UWC36</strain>
    </source>
</reference>
<dbReference type="InterPro" id="IPR029044">
    <property type="entry name" value="Nucleotide-diphossugar_trans"/>
</dbReference>
<evidence type="ECO:0000256" key="1">
    <source>
        <dbReference type="ARBA" id="ARBA00022676"/>
    </source>
</evidence>
<dbReference type="PANTHER" id="PTHR22916">
    <property type="entry name" value="GLYCOSYLTRANSFERASE"/>
    <property type="match status" value="1"/>
</dbReference>
<evidence type="ECO:0000313" key="3">
    <source>
        <dbReference type="EMBL" id="KIE04633.1"/>
    </source>
</evidence>
<dbReference type="STRING" id="86105.NF27_HE00220"/>
<keyword evidence="4" id="KW-1185">Reference proteome</keyword>
<organism evidence="3 4">
    <name type="scientific">Candidatus Jidaibacter acanthamoebae</name>
    <dbReference type="NCBI Taxonomy" id="86105"/>
    <lineage>
        <taxon>Bacteria</taxon>
        <taxon>Pseudomonadati</taxon>
        <taxon>Pseudomonadota</taxon>
        <taxon>Alphaproteobacteria</taxon>
        <taxon>Rickettsiales</taxon>
        <taxon>Candidatus Midichloriaceae</taxon>
        <taxon>Candidatus Jidaibacter</taxon>
    </lineage>
</organism>
<accession>A0A0C1QKH2</accession>
<dbReference type="Gene3D" id="3.90.550.10">
    <property type="entry name" value="Spore Coat Polysaccharide Biosynthesis Protein SpsA, Chain A"/>
    <property type="match status" value="1"/>
</dbReference>
<comment type="caution">
    <text evidence="3">The sequence shown here is derived from an EMBL/GenBank/DDBJ whole genome shotgun (WGS) entry which is preliminary data.</text>
</comment>
<keyword evidence="3" id="KW-0808">Transferase</keyword>
<dbReference type="Proteomes" id="UP000031258">
    <property type="component" value="Unassembled WGS sequence"/>
</dbReference>
<name>A0A0C1QKH2_9RICK</name>
<keyword evidence="1" id="KW-0328">Glycosyltransferase</keyword>
<gene>
    <name evidence="3" type="ORF">NF27_HE00220</name>
</gene>
<dbReference type="GO" id="GO:0016758">
    <property type="term" value="F:hexosyltransferase activity"/>
    <property type="evidence" value="ECO:0007669"/>
    <property type="project" value="UniProtKB-ARBA"/>
</dbReference>
<dbReference type="AlphaFoldDB" id="A0A0C1QKH2"/>
<evidence type="ECO:0000259" key="2">
    <source>
        <dbReference type="Pfam" id="PF00535"/>
    </source>
</evidence>
<sequence length="331" mass="38348">MYMNVTSTQTSSYPKVSVFVPTYNHEWFIADCLDSILAQNYPNLEIVCGDDASNDRTPEILKNYKELYPQVIKVILNKTNLGVTKNCNNLLAQCEGKYIALFAGDDLMLPGKLKKQVELLEHMPSCVLCYHNLDVFDSLTNKTLYYYNNFKVKPYEGSADLLLKHQVFTGPPSIMIRSSAIPQGGYNEEISTVSDWLFFIEVANKGEIRYINETLARYRRHKGSITYSNKYYKEVHDSFNIIRRKYPKLAKYIYISEGAIYFQQAGDRLKEGDMEGFYEFVYKAFKNRYRLTISIPLVLLKFLRKLGCLFIIDKIVKKVFSLRNSLRDSKG</sequence>
<dbReference type="InterPro" id="IPR001173">
    <property type="entry name" value="Glyco_trans_2-like"/>
</dbReference>
<evidence type="ECO:0000313" key="4">
    <source>
        <dbReference type="Proteomes" id="UP000031258"/>
    </source>
</evidence>
<dbReference type="EMBL" id="JSWE01000176">
    <property type="protein sequence ID" value="KIE04633.1"/>
    <property type="molecule type" value="Genomic_DNA"/>
</dbReference>
<feature type="domain" description="Glycosyltransferase 2-like" evidence="2">
    <location>
        <begin position="17"/>
        <end position="178"/>
    </location>
</feature>